<sequence length="131" mass="15093">MDMSRQLFKHAGFYFLQNIEKFPMHVLGAHLHCRQFGESILTVKTQSSPSVDLVDDLLFFSLSCVCKLHHVDDMPRLEKRLRKFLSSCSQLSMDSGSRSVYQSKVFPLRVQTNRLTNKSPRVPAPSYVLMK</sequence>
<dbReference type="EMBL" id="SSTD01011467">
    <property type="protein sequence ID" value="TYK09798.1"/>
    <property type="molecule type" value="Genomic_DNA"/>
</dbReference>
<name>A0A5D3CEZ4_CUCMM</name>
<evidence type="ECO:0000313" key="1">
    <source>
        <dbReference type="EMBL" id="TYK09798.1"/>
    </source>
</evidence>
<accession>A0A5D3CEZ4</accession>
<proteinExistence type="predicted"/>
<evidence type="ECO:0000313" key="2">
    <source>
        <dbReference type="Proteomes" id="UP000321947"/>
    </source>
</evidence>
<dbReference type="AlphaFoldDB" id="A0A5D3CEZ4"/>
<organism evidence="1 2">
    <name type="scientific">Cucumis melo var. makuwa</name>
    <name type="common">Oriental melon</name>
    <dbReference type="NCBI Taxonomy" id="1194695"/>
    <lineage>
        <taxon>Eukaryota</taxon>
        <taxon>Viridiplantae</taxon>
        <taxon>Streptophyta</taxon>
        <taxon>Embryophyta</taxon>
        <taxon>Tracheophyta</taxon>
        <taxon>Spermatophyta</taxon>
        <taxon>Magnoliopsida</taxon>
        <taxon>eudicotyledons</taxon>
        <taxon>Gunneridae</taxon>
        <taxon>Pentapetalae</taxon>
        <taxon>rosids</taxon>
        <taxon>fabids</taxon>
        <taxon>Cucurbitales</taxon>
        <taxon>Cucurbitaceae</taxon>
        <taxon>Benincaseae</taxon>
        <taxon>Cucumis</taxon>
    </lineage>
</organism>
<reference evidence="1 2" key="1">
    <citation type="submission" date="2019-08" db="EMBL/GenBank/DDBJ databases">
        <title>Draft genome sequences of two oriental melons (Cucumis melo L. var makuwa).</title>
        <authorList>
            <person name="Kwon S.-Y."/>
        </authorList>
    </citation>
    <scope>NUCLEOTIDE SEQUENCE [LARGE SCALE GENOMIC DNA]</scope>
    <source>
        <strain evidence="2">cv. Chang Bougi</strain>
        <tissue evidence="1">Leaf</tissue>
    </source>
</reference>
<protein>
    <submittedName>
        <fullName evidence="1">Uncharacterized protein</fullName>
    </submittedName>
</protein>
<gene>
    <name evidence="1" type="ORF">E5676_scaffold127G00930</name>
</gene>
<dbReference type="Proteomes" id="UP000321947">
    <property type="component" value="Unassembled WGS sequence"/>
</dbReference>
<comment type="caution">
    <text evidence="1">The sequence shown here is derived from an EMBL/GenBank/DDBJ whole genome shotgun (WGS) entry which is preliminary data.</text>
</comment>